<dbReference type="SUPFAM" id="SSF53756">
    <property type="entry name" value="UDP-Glycosyltransferase/glycogen phosphorylase"/>
    <property type="match status" value="1"/>
</dbReference>
<sequence>MTIYLLGPFYPLRGGIAQYIGVLGKKLLQREHKVKILSFKKQFPKILFPGRTQVETSKDVIELASHPVFVPWNPLSWFRTFSVIRRERPGALIIKYWMPFFAPGFAAVCALTKWFTKTRIIFIIDNVIPHERIPFDRILTRLCFRWGDGYIVQSQVVQDDLYMWFPEAKKRNVRLTAHPLYDCYSTETVSREEAREKLGLNQQQKVLLFFGLIRQYKGLQVLLDAMPEIIQALGSDVRLLIAGEFYEPEEKYRSRISDSGIQGEVVLENRYIPNEEVGTYFKAADLLVLPYLSATQSGVVQVAYNFELPVISTKVGGLPEVVIEGQTGYLVPPDNPAELAGAVADFFNQDKSAEMKRNIKDIKQQYSWDEMLQAVEELSV</sequence>
<name>A0A532UXX3_UNCL8</name>
<comment type="caution">
    <text evidence="3">The sequence shown here is derived from an EMBL/GenBank/DDBJ whole genome shotgun (WGS) entry which is preliminary data.</text>
</comment>
<dbReference type="AlphaFoldDB" id="A0A532UXX3"/>
<reference evidence="3 4" key="1">
    <citation type="submission" date="2017-06" db="EMBL/GenBank/DDBJ databases">
        <title>Novel microbial phyla capable of carbon fixation and sulfur reduction in deep-sea sediments.</title>
        <authorList>
            <person name="Huang J."/>
            <person name="Baker B."/>
            <person name="Wang Y."/>
        </authorList>
    </citation>
    <scope>NUCLEOTIDE SEQUENCE [LARGE SCALE GENOMIC DNA]</scope>
    <source>
        <strain evidence="3">B3_LCP</strain>
    </source>
</reference>
<dbReference type="Gene3D" id="3.40.50.2000">
    <property type="entry name" value="Glycogen Phosphorylase B"/>
    <property type="match status" value="2"/>
</dbReference>
<keyword evidence="1" id="KW-0328">Glycosyltransferase</keyword>
<dbReference type="GO" id="GO:0016757">
    <property type="term" value="F:glycosyltransferase activity"/>
    <property type="evidence" value="ECO:0007669"/>
    <property type="project" value="UniProtKB-KW"/>
</dbReference>
<evidence type="ECO:0000256" key="2">
    <source>
        <dbReference type="ARBA" id="ARBA00022679"/>
    </source>
</evidence>
<protein>
    <submittedName>
        <fullName evidence="3">Glycosyl transferase family 1</fullName>
    </submittedName>
</protein>
<evidence type="ECO:0000256" key="1">
    <source>
        <dbReference type="ARBA" id="ARBA00022676"/>
    </source>
</evidence>
<organism evidence="3 4">
    <name type="scientific">candidate division LCP-89 bacterium B3_LCP</name>
    <dbReference type="NCBI Taxonomy" id="2012998"/>
    <lineage>
        <taxon>Bacteria</taxon>
        <taxon>Pseudomonadati</taxon>
        <taxon>Bacteria division LCP-89</taxon>
    </lineage>
</organism>
<accession>A0A532UXX3</accession>
<dbReference type="Proteomes" id="UP000319619">
    <property type="component" value="Unassembled WGS sequence"/>
</dbReference>
<keyword evidence="2 3" id="KW-0808">Transferase</keyword>
<gene>
    <name evidence="3" type="ORF">CEE37_11010</name>
</gene>
<dbReference type="PANTHER" id="PTHR12526">
    <property type="entry name" value="GLYCOSYLTRANSFERASE"/>
    <property type="match status" value="1"/>
</dbReference>
<dbReference type="Pfam" id="PF13692">
    <property type="entry name" value="Glyco_trans_1_4"/>
    <property type="match status" value="1"/>
</dbReference>
<dbReference type="EMBL" id="NJBN01000007">
    <property type="protein sequence ID" value="TKJ39798.1"/>
    <property type="molecule type" value="Genomic_DNA"/>
</dbReference>
<evidence type="ECO:0000313" key="3">
    <source>
        <dbReference type="EMBL" id="TKJ39798.1"/>
    </source>
</evidence>
<dbReference type="PANTHER" id="PTHR12526:SF510">
    <property type="entry name" value="D-INOSITOL 3-PHOSPHATE GLYCOSYLTRANSFERASE"/>
    <property type="match status" value="1"/>
</dbReference>
<evidence type="ECO:0000313" key="4">
    <source>
        <dbReference type="Proteomes" id="UP000319619"/>
    </source>
</evidence>
<proteinExistence type="predicted"/>